<evidence type="ECO:0000256" key="4">
    <source>
        <dbReference type="ARBA" id="ARBA00022989"/>
    </source>
</evidence>
<evidence type="ECO:0000256" key="8">
    <source>
        <dbReference type="SAM" id="Phobius"/>
    </source>
</evidence>
<evidence type="ECO:0000313" key="11">
    <source>
        <dbReference type="Proteomes" id="UP000325577"/>
    </source>
</evidence>
<comment type="subcellular location">
    <subcellularLocation>
        <location evidence="1">Membrane</location>
        <topology evidence="1">Multi-pass membrane protein</topology>
    </subcellularLocation>
</comment>
<feature type="transmembrane region" description="Helical" evidence="8">
    <location>
        <begin position="405"/>
        <end position="426"/>
    </location>
</feature>
<proteinExistence type="predicted"/>
<evidence type="ECO:0000256" key="3">
    <source>
        <dbReference type="ARBA" id="ARBA00022737"/>
    </source>
</evidence>
<evidence type="ECO:0000256" key="2">
    <source>
        <dbReference type="ARBA" id="ARBA00022692"/>
    </source>
</evidence>
<dbReference type="Pfam" id="PF12796">
    <property type="entry name" value="Ank_2"/>
    <property type="match status" value="2"/>
</dbReference>
<protein>
    <recommendedName>
        <fullName evidence="9">PGG domain-containing protein</fullName>
    </recommendedName>
</protein>
<gene>
    <name evidence="10" type="ORF">F0562_001599</name>
</gene>
<dbReference type="AlphaFoldDB" id="A0A5J5C3J2"/>
<feature type="repeat" description="ANK" evidence="7">
    <location>
        <begin position="104"/>
        <end position="126"/>
    </location>
</feature>
<dbReference type="Proteomes" id="UP000325577">
    <property type="component" value="Linkage Group LG0"/>
</dbReference>
<feature type="repeat" description="ANK" evidence="7">
    <location>
        <begin position="70"/>
        <end position="102"/>
    </location>
</feature>
<dbReference type="SMART" id="SM00248">
    <property type="entry name" value="ANK"/>
    <property type="match status" value="6"/>
</dbReference>
<feature type="domain" description="PGG" evidence="9">
    <location>
        <begin position="280"/>
        <end position="392"/>
    </location>
</feature>
<keyword evidence="2 8" id="KW-0812">Transmembrane</keyword>
<dbReference type="Gene3D" id="1.25.40.20">
    <property type="entry name" value="Ankyrin repeat-containing domain"/>
    <property type="match status" value="2"/>
</dbReference>
<keyword evidence="11" id="KW-1185">Reference proteome</keyword>
<feature type="repeat" description="ANK" evidence="7">
    <location>
        <begin position="174"/>
        <end position="206"/>
    </location>
</feature>
<keyword evidence="3" id="KW-0677">Repeat</keyword>
<dbReference type="EMBL" id="CM018031">
    <property type="protein sequence ID" value="KAA8549915.1"/>
    <property type="molecule type" value="Genomic_DNA"/>
</dbReference>
<evidence type="ECO:0000259" key="9">
    <source>
        <dbReference type="Pfam" id="PF13962"/>
    </source>
</evidence>
<evidence type="ECO:0000256" key="5">
    <source>
        <dbReference type="ARBA" id="ARBA00023043"/>
    </source>
</evidence>
<reference evidence="10 11" key="1">
    <citation type="submission" date="2019-09" db="EMBL/GenBank/DDBJ databases">
        <title>A chromosome-level genome assembly of the Chinese tupelo Nyssa sinensis.</title>
        <authorList>
            <person name="Yang X."/>
            <person name="Kang M."/>
            <person name="Yang Y."/>
            <person name="Xiong H."/>
            <person name="Wang M."/>
            <person name="Zhang Z."/>
            <person name="Wang Z."/>
            <person name="Wu H."/>
            <person name="Ma T."/>
            <person name="Liu J."/>
            <person name="Xi Z."/>
        </authorList>
    </citation>
    <scope>NUCLEOTIDE SEQUENCE [LARGE SCALE GENOMIC DNA]</scope>
    <source>
        <strain evidence="10">J267</strain>
        <tissue evidence="10">Leaf</tissue>
    </source>
</reference>
<evidence type="ECO:0000256" key="1">
    <source>
        <dbReference type="ARBA" id="ARBA00004141"/>
    </source>
</evidence>
<evidence type="ECO:0000313" key="10">
    <source>
        <dbReference type="EMBL" id="KAA8549915.1"/>
    </source>
</evidence>
<feature type="transmembrane region" description="Helical" evidence="8">
    <location>
        <begin position="337"/>
        <end position="357"/>
    </location>
</feature>
<sequence>MEQKLYEAAVEGNVASLHAILEEDGLVLERAMVTCFNETPLHIAAMCGHIDFVNEILRRKSGLAGELGLQRSSPLHLASANGHVEIVKALLLANPDMCLVRDGEGRNPLHLAAMKGRVHVLRELLRVRLEAARDIVDRGETILHLCVKHNQLEALQLLVETLKDHQLFNSMDEYGNSILHLAVSDKHIETIRYLLTSAVRVNVNAINANGLTALDILIQSRRDMKDLDIAESLGEAEALRARDINPLLSSNGINRLIVRPNGTPFVNQTTPILAKLTQSQWLEKNRDKLMVVASLIATMSFQAGVSPPGGVWPDDSEGKHRAGEAVMAYNYPHSYPYFLRFNTISFVASLSTILLLMSGLPFKRKIFMWILMVIMWLTITTISLTYAFSIVVITPKIDREPLSHVIEIAVIVWCCVMTLLLVGHTIRLMQTGLMRRPCPTTSSNLKQANANQKALHI</sequence>
<keyword evidence="4 8" id="KW-1133">Transmembrane helix</keyword>
<keyword evidence="6 8" id="KW-0472">Membrane</keyword>
<organism evidence="10 11">
    <name type="scientific">Nyssa sinensis</name>
    <dbReference type="NCBI Taxonomy" id="561372"/>
    <lineage>
        <taxon>Eukaryota</taxon>
        <taxon>Viridiplantae</taxon>
        <taxon>Streptophyta</taxon>
        <taxon>Embryophyta</taxon>
        <taxon>Tracheophyta</taxon>
        <taxon>Spermatophyta</taxon>
        <taxon>Magnoliopsida</taxon>
        <taxon>eudicotyledons</taxon>
        <taxon>Gunneridae</taxon>
        <taxon>Pentapetalae</taxon>
        <taxon>asterids</taxon>
        <taxon>Cornales</taxon>
        <taxon>Nyssaceae</taxon>
        <taxon>Nyssa</taxon>
    </lineage>
</organism>
<dbReference type="GO" id="GO:0005886">
    <property type="term" value="C:plasma membrane"/>
    <property type="evidence" value="ECO:0007669"/>
    <property type="project" value="TreeGrafter"/>
</dbReference>
<keyword evidence="5 7" id="KW-0040">ANK repeat</keyword>
<dbReference type="InterPro" id="IPR002110">
    <property type="entry name" value="Ankyrin_rpt"/>
</dbReference>
<feature type="transmembrane region" description="Helical" evidence="8">
    <location>
        <begin position="369"/>
        <end position="393"/>
    </location>
</feature>
<name>A0A5J5C3J2_9ASTE</name>
<evidence type="ECO:0000256" key="6">
    <source>
        <dbReference type="ARBA" id="ARBA00023136"/>
    </source>
</evidence>
<dbReference type="Pfam" id="PF00023">
    <property type="entry name" value="Ank"/>
    <property type="match status" value="1"/>
</dbReference>
<evidence type="ECO:0000256" key="7">
    <source>
        <dbReference type="PROSITE-ProRule" id="PRU00023"/>
    </source>
</evidence>
<accession>A0A5J5C3J2</accession>
<feature type="transmembrane region" description="Helical" evidence="8">
    <location>
        <begin position="289"/>
        <end position="305"/>
    </location>
</feature>
<dbReference type="InterPro" id="IPR026961">
    <property type="entry name" value="PGG_dom"/>
</dbReference>
<dbReference type="PANTHER" id="PTHR24186">
    <property type="entry name" value="PROTEIN PHOSPHATASE 1 REGULATORY SUBUNIT"/>
    <property type="match status" value="1"/>
</dbReference>
<dbReference type="PROSITE" id="PS50088">
    <property type="entry name" value="ANK_REPEAT"/>
    <property type="match status" value="3"/>
</dbReference>
<dbReference type="OrthoDB" id="7729168at2759"/>
<dbReference type="PROSITE" id="PS50297">
    <property type="entry name" value="ANK_REP_REGION"/>
    <property type="match status" value="3"/>
</dbReference>
<dbReference type="SUPFAM" id="SSF48403">
    <property type="entry name" value="Ankyrin repeat"/>
    <property type="match status" value="1"/>
</dbReference>
<dbReference type="InterPro" id="IPR036770">
    <property type="entry name" value="Ankyrin_rpt-contain_sf"/>
</dbReference>
<dbReference type="PANTHER" id="PTHR24186:SF37">
    <property type="entry name" value="PGG DOMAIN-CONTAINING PROTEIN"/>
    <property type="match status" value="1"/>
</dbReference>
<dbReference type="Pfam" id="PF13962">
    <property type="entry name" value="PGG"/>
    <property type="match status" value="1"/>
</dbReference>